<dbReference type="Proteomes" id="UP000054495">
    <property type="component" value="Unassembled WGS sequence"/>
</dbReference>
<reference evidence="2 3" key="1">
    <citation type="submission" date="2013-05" db="EMBL/GenBank/DDBJ databases">
        <title>Draft genome of the parasitic nematode Anyclostoma ceylanicum.</title>
        <authorList>
            <person name="Mitreva M."/>
        </authorList>
    </citation>
    <scope>NUCLEOTIDE SEQUENCE [LARGE SCALE GENOMIC DNA]</scope>
</reference>
<evidence type="ECO:0000313" key="3">
    <source>
        <dbReference type="Proteomes" id="UP000054495"/>
    </source>
</evidence>
<evidence type="ECO:0000313" key="2">
    <source>
        <dbReference type="EMBL" id="EPB75359.1"/>
    </source>
</evidence>
<protein>
    <submittedName>
        <fullName evidence="2">Uncharacterized protein</fullName>
    </submittedName>
</protein>
<dbReference type="PANTHER" id="PTHR37959:SF2">
    <property type="entry name" value="SECRETED PROTEIN"/>
    <property type="match status" value="1"/>
</dbReference>
<name>A0A0D6LU45_9BILA</name>
<accession>A0A0D6LU45</accession>
<keyword evidence="1" id="KW-1133">Transmembrane helix</keyword>
<evidence type="ECO:0000256" key="1">
    <source>
        <dbReference type="SAM" id="Phobius"/>
    </source>
</evidence>
<dbReference type="EMBL" id="KE124905">
    <property type="protein sequence ID" value="EPB75359.1"/>
    <property type="molecule type" value="Genomic_DNA"/>
</dbReference>
<gene>
    <name evidence="2" type="ORF">ANCCEY_05573</name>
</gene>
<dbReference type="AlphaFoldDB" id="A0A0D6LU45"/>
<keyword evidence="3" id="KW-1185">Reference proteome</keyword>
<feature type="transmembrane region" description="Helical" evidence="1">
    <location>
        <begin position="29"/>
        <end position="50"/>
    </location>
</feature>
<sequence length="126" mass="13745">MNIHLENVIKRPDECAAGYLSIREASCRMFLIVVLFCMGMLASAQFPNFFPPSNENRLQCGFTCSRQARFSVVIDGSPTTATCTAANADPRERCYGCCQARALAAGLTTVISGTIPSEEISYSNEF</sequence>
<proteinExistence type="predicted"/>
<keyword evidence="1" id="KW-0812">Transmembrane</keyword>
<dbReference type="PANTHER" id="PTHR37959">
    <property type="entry name" value="PROTEIN CBG15758"/>
    <property type="match status" value="1"/>
</dbReference>
<keyword evidence="1" id="KW-0472">Membrane</keyword>
<organism evidence="2 3">
    <name type="scientific">Ancylostoma ceylanicum</name>
    <dbReference type="NCBI Taxonomy" id="53326"/>
    <lineage>
        <taxon>Eukaryota</taxon>
        <taxon>Metazoa</taxon>
        <taxon>Ecdysozoa</taxon>
        <taxon>Nematoda</taxon>
        <taxon>Chromadorea</taxon>
        <taxon>Rhabditida</taxon>
        <taxon>Rhabditina</taxon>
        <taxon>Rhabditomorpha</taxon>
        <taxon>Strongyloidea</taxon>
        <taxon>Ancylostomatidae</taxon>
        <taxon>Ancylostomatinae</taxon>
        <taxon>Ancylostoma</taxon>
    </lineage>
</organism>